<evidence type="ECO:0000259" key="2">
    <source>
        <dbReference type="Pfam" id="PF25085"/>
    </source>
</evidence>
<protein>
    <submittedName>
        <fullName evidence="3">(northern house mosquito) hypothetical protein</fullName>
    </submittedName>
</protein>
<evidence type="ECO:0000313" key="3">
    <source>
        <dbReference type="EMBL" id="CAG6533120.1"/>
    </source>
</evidence>
<accession>A0A8D8HDM5</accession>
<dbReference type="EMBL" id="HBUE01029105">
    <property type="protein sequence ID" value="CAG6455686.1"/>
    <property type="molecule type" value="Transcribed_RNA"/>
</dbReference>
<feature type="transmembrane region" description="Helical" evidence="1">
    <location>
        <begin position="110"/>
        <end position="129"/>
    </location>
</feature>
<feature type="transmembrane region" description="Helical" evidence="1">
    <location>
        <begin position="224"/>
        <end position="246"/>
    </location>
</feature>
<dbReference type="AlphaFoldDB" id="A0A8D8HDM5"/>
<keyword evidence="1" id="KW-1133">Transmembrane helix</keyword>
<feature type="transmembrane region" description="Helical" evidence="1">
    <location>
        <begin position="252"/>
        <end position="273"/>
    </location>
</feature>
<dbReference type="EMBL" id="HBUE01314523">
    <property type="protein sequence ID" value="CAG6584999.1"/>
    <property type="molecule type" value="Transcribed_RNA"/>
</dbReference>
<name>A0A8D8HDM5_CULPI</name>
<keyword evidence="1" id="KW-0812">Transmembrane</keyword>
<organism evidence="3">
    <name type="scientific">Culex pipiens</name>
    <name type="common">House mosquito</name>
    <dbReference type="NCBI Taxonomy" id="7175"/>
    <lineage>
        <taxon>Eukaryota</taxon>
        <taxon>Metazoa</taxon>
        <taxon>Ecdysozoa</taxon>
        <taxon>Arthropoda</taxon>
        <taxon>Hexapoda</taxon>
        <taxon>Insecta</taxon>
        <taxon>Pterygota</taxon>
        <taxon>Neoptera</taxon>
        <taxon>Endopterygota</taxon>
        <taxon>Diptera</taxon>
        <taxon>Nematocera</taxon>
        <taxon>Culicoidea</taxon>
        <taxon>Culicidae</taxon>
        <taxon>Culicinae</taxon>
        <taxon>Culicini</taxon>
        <taxon>Culex</taxon>
        <taxon>Culex</taxon>
    </lineage>
</organism>
<evidence type="ECO:0000256" key="1">
    <source>
        <dbReference type="SAM" id="Phobius"/>
    </source>
</evidence>
<sequence>MKMNHHNLSTFGIEKTLAEVEQTFPPWLVNFQDPIELYRAQPSYIWCQAAFLLGALLCLIHAFKRGGRWPYLFLGALCHGLIVELISYFVPSIDNFWHSKTPIDFIGHRLPLYIIFLYPVFYYQAHWAVSKLHLKCRWSEHMAAGLLVVLIDLPYDIVSVKFVHWTWHDTDPNIADRHYWVPWNSYYFHATFAFAFSFWFHNVRKWIDRRKLDRWQAGSVKAELAAVLVAALLSFPGGALLFIPLYHPFHDFFGVPGEVTAVTLLFVFLTTLWKFDRKSNRRLPEKLDTMGRALMAHLVLHYATFFAMVIFLNPEDVVAAGLHEPIGDCTARTPVHTVLKTLEKRTYLCAADYDEKYFDFHCLDRVPREGSYWYTICGTPFENRAEYVLVMMLISFVAMMAFRSIHFDYDVRFEIYDLVRKDKSGKQQSSVGSKQSKKNK</sequence>
<feature type="transmembrane region" description="Helical" evidence="1">
    <location>
        <begin position="70"/>
        <end position="90"/>
    </location>
</feature>
<feature type="domain" description="DUF7802" evidence="2">
    <location>
        <begin position="26"/>
        <end position="402"/>
    </location>
</feature>
<feature type="transmembrane region" description="Helical" evidence="1">
    <location>
        <begin position="141"/>
        <end position="166"/>
    </location>
</feature>
<dbReference type="EMBL" id="HBUE01208187">
    <property type="protein sequence ID" value="CAG6533120.1"/>
    <property type="molecule type" value="Transcribed_RNA"/>
</dbReference>
<dbReference type="PANTHER" id="PTHR35982:SF1">
    <property type="entry name" value="SPIROCYCLASE, AVEC FAMILY"/>
    <property type="match status" value="1"/>
</dbReference>
<keyword evidence="1" id="KW-0472">Membrane</keyword>
<feature type="transmembrane region" description="Helical" evidence="1">
    <location>
        <begin position="186"/>
        <end position="203"/>
    </location>
</feature>
<proteinExistence type="predicted"/>
<reference evidence="3" key="1">
    <citation type="submission" date="2021-05" db="EMBL/GenBank/DDBJ databases">
        <authorList>
            <person name="Alioto T."/>
            <person name="Alioto T."/>
            <person name="Gomez Garrido J."/>
        </authorList>
    </citation>
    <scope>NUCLEOTIDE SEQUENCE</scope>
</reference>
<feature type="transmembrane region" description="Helical" evidence="1">
    <location>
        <begin position="43"/>
        <end position="63"/>
    </location>
</feature>
<dbReference type="Pfam" id="PF25085">
    <property type="entry name" value="DUF7802"/>
    <property type="match status" value="1"/>
</dbReference>
<dbReference type="PANTHER" id="PTHR35982">
    <property type="entry name" value="AGAP005361-PA"/>
    <property type="match status" value="1"/>
</dbReference>
<feature type="transmembrane region" description="Helical" evidence="1">
    <location>
        <begin position="294"/>
        <end position="312"/>
    </location>
</feature>
<feature type="transmembrane region" description="Helical" evidence="1">
    <location>
        <begin position="387"/>
        <end position="405"/>
    </location>
</feature>
<dbReference type="InterPro" id="IPR056704">
    <property type="entry name" value="DUF7802"/>
</dbReference>
<dbReference type="EMBL" id="HBUE01029104">
    <property type="protein sequence ID" value="CAG6455685.1"/>
    <property type="molecule type" value="Transcribed_RNA"/>
</dbReference>